<dbReference type="Pfam" id="PF02604">
    <property type="entry name" value="PhdYeFM_antitox"/>
    <property type="match status" value="1"/>
</dbReference>
<dbReference type="EMBL" id="BJVI01000019">
    <property type="protein sequence ID" value="GEL18355.1"/>
    <property type="molecule type" value="Genomic_DNA"/>
</dbReference>
<dbReference type="InterPro" id="IPR051405">
    <property type="entry name" value="phD/YefM_antitoxin"/>
</dbReference>
<comment type="similarity">
    <text evidence="1 2">Belongs to the phD/YefM antitoxin family.</text>
</comment>
<keyword evidence="4" id="KW-1185">Reference proteome</keyword>
<dbReference type="PANTHER" id="PTHR33713">
    <property type="entry name" value="ANTITOXIN YAFN-RELATED"/>
    <property type="match status" value="1"/>
</dbReference>
<dbReference type="NCBIfam" id="TIGR01552">
    <property type="entry name" value="phd_fam"/>
    <property type="match status" value="1"/>
</dbReference>
<protein>
    <recommendedName>
        <fullName evidence="2">Antitoxin</fullName>
    </recommendedName>
</protein>
<comment type="caution">
    <text evidence="3">The sequence shown here is derived from an EMBL/GenBank/DDBJ whole genome shotgun (WGS) entry which is preliminary data.</text>
</comment>
<evidence type="ECO:0000256" key="2">
    <source>
        <dbReference type="RuleBase" id="RU362080"/>
    </source>
</evidence>
<evidence type="ECO:0000313" key="3">
    <source>
        <dbReference type="EMBL" id="GEL18355.1"/>
    </source>
</evidence>
<dbReference type="Proteomes" id="UP000321328">
    <property type="component" value="Unassembled WGS sequence"/>
</dbReference>
<proteinExistence type="inferred from homology"/>
<gene>
    <name evidence="3" type="primary">relf</name>
    <name evidence="3" type="ORF">PA7_21920</name>
</gene>
<dbReference type="AlphaFoldDB" id="A0A511D0M6"/>
<sequence length="92" mass="10320">MAMTIESLRTVRDHLSEFVDRAEREHERVIVTRNGRPAAVLIGYEDLAALEETLDILSDPEALADIRQAEAEAARGEVVRGVDAIRALRPRR</sequence>
<organism evidence="3 4">
    <name type="scientific">Pseudonocardia asaccharolytica DSM 44247 = NBRC 16224</name>
    <dbReference type="NCBI Taxonomy" id="1123024"/>
    <lineage>
        <taxon>Bacteria</taxon>
        <taxon>Bacillati</taxon>
        <taxon>Actinomycetota</taxon>
        <taxon>Actinomycetes</taxon>
        <taxon>Pseudonocardiales</taxon>
        <taxon>Pseudonocardiaceae</taxon>
        <taxon>Pseudonocardia</taxon>
    </lineage>
</organism>
<comment type="function">
    <text evidence="2">Antitoxin component of a type II toxin-antitoxin (TA) system.</text>
</comment>
<evidence type="ECO:0000313" key="4">
    <source>
        <dbReference type="Proteomes" id="UP000321328"/>
    </source>
</evidence>
<accession>A0A511D0M6</accession>
<dbReference type="PANTHER" id="PTHR33713:SF10">
    <property type="entry name" value="ANTITOXIN YAFN"/>
    <property type="match status" value="1"/>
</dbReference>
<dbReference type="InterPro" id="IPR036165">
    <property type="entry name" value="YefM-like_sf"/>
</dbReference>
<dbReference type="Gene3D" id="1.10.1220.170">
    <property type="match status" value="1"/>
</dbReference>
<dbReference type="Gene3D" id="3.40.1620.10">
    <property type="entry name" value="YefM-like domain"/>
    <property type="match status" value="1"/>
</dbReference>
<evidence type="ECO:0000256" key="1">
    <source>
        <dbReference type="ARBA" id="ARBA00009981"/>
    </source>
</evidence>
<dbReference type="InterPro" id="IPR006442">
    <property type="entry name" value="Antitoxin_Phd/YefM"/>
</dbReference>
<dbReference type="STRING" id="1123024.GCA_000423625_01232"/>
<dbReference type="SUPFAM" id="SSF143120">
    <property type="entry name" value="YefM-like"/>
    <property type="match status" value="1"/>
</dbReference>
<reference evidence="3 4" key="1">
    <citation type="submission" date="2019-07" db="EMBL/GenBank/DDBJ databases">
        <title>Whole genome shotgun sequence of Pseudonocardia asaccharolytica NBRC 16224.</title>
        <authorList>
            <person name="Hosoyama A."/>
            <person name="Uohara A."/>
            <person name="Ohji S."/>
            <person name="Ichikawa N."/>
        </authorList>
    </citation>
    <scope>NUCLEOTIDE SEQUENCE [LARGE SCALE GENOMIC DNA]</scope>
    <source>
        <strain evidence="3 4">NBRC 16224</strain>
    </source>
</reference>
<name>A0A511D0M6_9PSEU</name>